<evidence type="ECO:0000256" key="2">
    <source>
        <dbReference type="ARBA" id="ARBA00004735"/>
    </source>
</evidence>
<comment type="cofactor">
    <cofactor evidence="8">
        <name>dipyrromethane</name>
        <dbReference type="ChEBI" id="CHEBI:60342"/>
    </cofactor>
    <text evidence="8">Binds 1 dipyrromethane group covalently.</text>
</comment>
<dbReference type="SUPFAM" id="SSF54782">
    <property type="entry name" value="Porphobilinogen deaminase (hydroxymethylbilane synthase), C-terminal domain"/>
    <property type="match status" value="1"/>
</dbReference>
<name>A0A4R5ALZ2_9ACTN</name>
<dbReference type="EC" id="2.5.1.61" evidence="8"/>
<dbReference type="NCBIfam" id="TIGR00212">
    <property type="entry name" value="hemC"/>
    <property type="match status" value="1"/>
</dbReference>
<evidence type="ECO:0000256" key="5">
    <source>
        <dbReference type="ARBA" id="ARBA00022679"/>
    </source>
</evidence>
<comment type="catalytic activity">
    <reaction evidence="7 8">
        <text>4 porphobilinogen + H2O = hydroxymethylbilane + 4 NH4(+)</text>
        <dbReference type="Rhea" id="RHEA:13185"/>
        <dbReference type="ChEBI" id="CHEBI:15377"/>
        <dbReference type="ChEBI" id="CHEBI:28938"/>
        <dbReference type="ChEBI" id="CHEBI:57845"/>
        <dbReference type="ChEBI" id="CHEBI:58126"/>
        <dbReference type="EC" id="2.5.1.61"/>
    </reaction>
</comment>
<gene>
    <name evidence="8 11" type="primary">hemC</name>
    <name evidence="11" type="ORF">E1298_33645</name>
</gene>
<dbReference type="InterPro" id="IPR000860">
    <property type="entry name" value="HemC"/>
</dbReference>
<comment type="caution">
    <text evidence="11">The sequence shown here is derived from an EMBL/GenBank/DDBJ whole genome shotgun (WGS) entry which is preliminary data.</text>
</comment>
<dbReference type="PANTHER" id="PTHR11557">
    <property type="entry name" value="PORPHOBILINOGEN DEAMINASE"/>
    <property type="match status" value="1"/>
</dbReference>
<reference evidence="11 12" key="1">
    <citation type="submission" date="2019-03" db="EMBL/GenBank/DDBJ databases">
        <title>Draft genome sequences of novel Actinobacteria.</title>
        <authorList>
            <person name="Sahin N."/>
            <person name="Ay H."/>
            <person name="Saygin H."/>
        </authorList>
    </citation>
    <scope>NUCLEOTIDE SEQUENCE [LARGE SCALE GENOMIC DNA]</scope>
    <source>
        <strain evidence="11 12">H3C3</strain>
    </source>
</reference>
<comment type="similarity">
    <text evidence="3 8">Belongs to the HMBS family.</text>
</comment>
<dbReference type="EMBL" id="SMKU01000252">
    <property type="protein sequence ID" value="TDD73633.1"/>
    <property type="molecule type" value="Genomic_DNA"/>
</dbReference>
<keyword evidence="5 8" id="KW-0808">Transferase</keyword>
<dbReference type="SUPFAM" id="SSF53850">
    <property type="entry name" value="Periplasmic binding protein-like II"/>
    <property type="match status" value="1"/>
</dbReference>
<dbReference type="Proteomes" id="UP000294513">
    <property type="component" value="Unassembled WGS sequence"/>
</dbReference>
<dbReference type="HAMAP" id="MF_00260">
    <property type="entry name" value="Porphobil_deam"/>
    <property type="match status" value="1"/>
</dbReference>
<dbReference type="InterPro" id="IPR022417">
    <property type="entry name" value="Porphobilin_deaminase_N"/>
</dbReference>
<dbReference type="GO" id="GO:0005737">
    <property type="term" value="C:cytoplasm"/>
    <property type="evidence" value="ECO:0007669"/>
    <property type="project" value="UniProtKB-UniRule"/>
</dbReference>
<evidence type="ECO:0000256" key="7">
    <source>
        <dbReference type="ARBA" id="ARBA00048169"/>
    </source>
</evidence>
<dbReference type="Pfam" id="PF03900">
    <property type="entry name" value="Porphobil_deamC"/>
    <property type="match status" value="1"/>
</dbReference>
<keyword evidence="6 8" id="KW-0627">Porphyrin biosynthesis</keyword>
<dbReference type="RefSeq" id="WP_131900522.1">
    <property type="nucleotide sequence ID" value="NZ_SMKU01000252.1"/>
</dbReference>
<comment type="pathway">
    <text evidence="2">Porphyrin-containing compound metabolism; protoporphyrin-IX biosynthesis; coproporphyrinogen-III from 5-aminolevulinate: step 2/4.</text>
</comment>
<dbReference type="PROSITE" id="PS00533">
    <property type="entry name" value="PORPHOBILINOGEN_DEAM"/>
    <property type="match status" value="1"/>
</dbReference>
<evidence type="ECO:0000256" key="4">
    <source>
        <dbReference type="ARBA" id="ARBA00011245"/>
    </source>
</evidence>
<evidence type="ECO:0000256" key="8">
    <source>
        <dbReference type="HAMAP-Rule" id="MF_00260"/>
    </source>
</evidence>
<feature type="domain" description="Porphobilinogen deaminase N-terminal" evidence="9">
    <location>
        <begin position="9"/>
        <end position="212"/>
    </location>
</feature>
<dbReference type="FunFam" id="3.30.160.40:FF:000001">
    <property type="entry name" value="Porphobilinogen deaminase"/>
    <property type="match status" value="1"/>
</dbReference>
<dbReference type="GO" id="GO:0004418">
    <property type="term" value="F:hydroxymethylbilane synthase activity"/>
    <property type="evidence" value="ECO:0007669"/>
    <property type="project" value="UniProtKB-UniRule"/>
</dbReference>
<dbReference type="PANTHER" id="PTHR11557:SF0">
    <property type="entry name" value="PORPHOBILINOGEN DEAMINASE"/>
    <property type="match status" value="1"/>
</dbReference>
<feature type="modified residue" description="S-(dipyrrolylmethanemethyl)cysteine" evidence="8">
    <location>
        <position position="241"/>
    </location>
</feature>
<accession>A0A4R5ALZ2</accession>
<evidence type="ECO:0000256" key="6">
    <source>
        <dbReference type="ARBA" id="ARBA00023244"/>
    </source>
</evidence>
<feature type="domain" description="Porphobilinogen deaminase C-terminal" evidence="10">
    <location>
        <begin position="226"/>
        <end position="294"/>
    </location>
</feature>
<dbReference type="PRINTS" id="PR00151">
    <property type="entry name" value="PORPHBDMNASE"/>
</dbReference>
<comment type="subunit">
    <text evidence="4 8">Monomer.</text>
</comment>
<evidence type="ECO:0000256" key="3">
    <source>
        <dbReference type="ARBA" id="ARBA00005638"/>
    </source>
</evidence>
<evidence type="ECO:0000313" key="11">
    <source>
        <dbReference type="EMBL" id="TDD73633.1"/>
    </source>
</evidence>
<evidence type="ECO:0000259" key="9">
    <source>
        <dbReference type="Pfam" id="PF01379"/>
    </source>
</evidence>
<dbReference type="PIRSF" id="PIRSF001438">
    <property type="entry name" value="4pyrrol_synth_OHMeBilane_synth"/>
    <property type="match status" value="1"/>
</dbReference>
<evidence type="ECO:0000259" key="10">
    <source>
        <dbReference type="Pfam" id="PF03900"/>
    </source>
</evidence>
<sequence length="310" mass="32590">MSTAGRGPLRLGTRKSLMAMTQSRLVADALSQRTGHAVELVGVTTEGDVSKALLAQIGGTGVFVNGLRDKLLSGEVDFAVHSLKDLPTAPADGIALAATPPRDDPRDALCGPAKLADLPRGARVGTGSPRRVAQLRALRPDLDVVPIRGNADTRLRKVTDGELDAVVLAFAGLKRIGRLEAVAEVFEPDQMLPAPGQGSLALECRSDRAELRALLGTVDDPATRAAVTAERTVLAVLEAGCSAPVGTYAAEVEEKLHLTATVAAYDGTRQVRLSASGHPERAEELGRELANRLLAQGADQLMGERDIEPR</sequence>
<proteinExistence type="inferred from homology"/>
<evidence type="ECO:0000313" key="12">
    <source>
        <dbReference type="Proteomes" id="UP000294513"/>
    </source>
</evidence>
<dbReference type="GO" id="GO:0006782">
    <property type="term" value="P:protoporphyrinogen IX biosynthetic process"/>
    <property type="evidence" value="ECO:0007669"/>
    <property type="project" value="UniProtKB-UniRule"/>
</dbReference>
<comment type="function">
    <text evidence="1 8">Tetrapolymerization of the monopyrrole PBG into the hydroxymethylbilane pre-uroporphyrinogen in several discrete steps.</text>
</comment>
<organism evidence="11 12">
    <name type="scientific">Actinomadura rubrisoli</name>
    <dbReference type="NCBI Taxonomy" id="2530368"/>
    <lineage>
        <taxon>Bacteria</taxon>
        <taxon>Bacillati</taxon>
        <taxon>Actinomycetota</taxon>
        <taxon>Actinomycetes</taxon>
        <taxon>Streptosporangiales</taxon>
        <taxon>Thermomonosporaceae</taxon>
        <taxon>Actinomadura</taxon>
    </lineage>
</organism>
<dbReference type="OrthoDB" id="9810298at2"/>
<dbReference type="InterPro" id="IPR022419">
    <property type="entry name" value="Porphobilin_deaminase_cofac_BS"/>
</dbReference>
<comment type="miscellaneous">
    <text evidence="8">The porphobilinogen subunits are added to the dipyrromethane group.</text>
</comment>
<dbReference type="Gene3D" id="3.30.160.40">
    <property type="entry name" value="Porphobilinogen deaminase, C-terminal domain"/>
    <property type="match status" value="1"/>
</dbReference>
<evidence type="ECO:0000256" key="1">
    <source>
        <dbReference type="ARBA" id="ARBA00002869"/>
    </source>
</evidence>
<dbReference type="Pfam" id="PF01379">
    <property type="entry name" value="Porphobil_deam"/>
    <property type="match status" value="1"/>
</dbReference>
<dbReference type="Gene3D" id="3.40.190.10">
    <property type="entry name" value="Periplasmic binding protein-like II"/>
    <property type="match status" value="2"/>
</dbReference>
<protein>
    <recommendedName>
        <fullName evidence="8">Porphobilinogen deaminase</fullName>
        <shortName evidence="8">PBG</shortName>
        <ecNumber evidence="8">2.5.1.61</ecNumber>
    </recommendedName>
    <alternativeName>
        <fullName evidence="8">Hydroxymethylbilane synthase</fullName>
        <shortName evidence="8">HMBS</shortName>
    </alternativeName>
    <alternativeName>
        <fullName evidence="8">Pre-uroporphyrinogen synthase</fullName>
    </alternativeName>
</protein>
<dbReference type="InterPro" id="IPR022418">
    <property type="entry name" value="Porphobilinogen_deaminase_C"/>
</dbReference>
<dbReference type="InterPro" id="IPR036803">
    <property type="entry name" value="Porphobilinogen_deaminase_C_sf"/>
</dbReference>
<keyword evidence="12" id="KW-1185">Reference proteome</keyword>
<dbReference type="FunFam" id="3.40.190.10:FF:000005">
    <property type="entry name" value="Porphobilinogen deaminase"/>
    <property type="match status" value="1"/>
</dbReference>
<dbReference type="AlphaFoldDB" id="A0A4R5ALZ2"/>